<dbReference type="GO" id="GO:0006865">
    <property type="term" value="P:amino acid transport"/>
    <property type="evidence" value="ECO:0007669"/>
    <property type="project" value="UniProtKB-KW"/>
</dbReference>
<sequence>MAMMPLRKGRAAIASGQARSHRRQTKRAVPGAVLSIGALMPAAHADTLRIGAFYPLSGSLSVLGTEALAGAQVAVDTANEQGGVDGHEIELVVADATNPANATSEARRLVTREGVRFPVGTFGSSIPLAIAGAANRTGSVTFDGSSLDGMTAHDIIAGSGLLHVPEGREPFPFLSGAA</sequence>
<evidence type="ECO:0000256" key="5">
    <source>
        <dbReference type="SAM" id="MobiDB-lite"/>
    </source>
</evidence>
<dbReference type="InterPro" id="IPR000709">
    <property type="entry name" value="Leu_Ile_Val-bd"/>
</dbReference>
<keyword evidence="4" id="KW-0029">Amino-acid transport</keyword>
<dbReference type="InterPro" id="IPR028082">
    <property type="entry name" value="Peripla_BP_I"/>
</dbReference>
<dbReference type="SUPFAM" id="SSF53822">
    <property type="entry name" value="Periplasmic binding protein-like I"/>
    <property type="match status" value="1"/>
</dbReference>
<evidence type="ECO:0000256" key="2">
    <source>
        <dbReference type="ARBA" id="ARBA00022448"/>
    </source>
</evidence>
<reference evidence="7" key="1">
    <citation type="submission" date="2019-03" db="EMBL/GenBank/DDBJ databases">
        <title>Afifella sp. nov., isolated from activated sludge.</title>
        <authorList>
            <person name="Li Q."/>
            <person name="Liu Y."/>
        </authorList>
    </citation>
    <scope>NUCLEOTIDE SEQUENCE</scope>
    <source>
        <strain evidence="7">L72</strain>
    </source>
</reference>
<comment type="similarity">
    <text evidence="1">Belongs to the leucine-binding protein family.</text>
</comment>
<dbReference type="PRINTS" id="PR00337">
    <property type="entry name" value="LEUILEVALBP"/>
</dbReference>
<dbReference type="InterPro" id="IPR028081">
    <property type="entry name" value="Leu-bd"/>
</dbReference>
<dbReference type="PANTHER" id="PTHR30483">
    <property type="entry name" value="LEUCINE-SPECIFIC-BINDING PROTEIN"/>
    <property type="match status" value="1"/>
</dbReference>
<feature type="region of interest" description="Disordered" evidence="5">
    <location>
        <begin position="1"/>
        <end position="27"/>
    </location>
</feature>
<dbReference type="Gene3D" id="3.40.50.2300">
    <property type="match status" value="1"/>
</dbReference>
<evidence type="ECO:0000256" key="4">
    <source>
        <dbReference type="ARBA" id="ARBA00022970"/>
    </source>
</evidence>
<accession>A0A964T0T0</accession>
<feature type="domain" description="Leucine-binding protein" evidence="6">
    <location>
        <begin position="47"/>
        <end position="153"/>
    </location>
</feature>
<comment type="caution">
    <text evidence="7">The sequence shown here is derived from an EMBL/GenBank/DDBJ whole genome shotgun (WGS) entry which is preliminary data.</text>
</comment>
<dbReference type="InterPro" id="IPR051010">
    <property type="entry name" value="BCAA_transport"/>
</dbReference>
<organism evidence="7 8">
    <name type="scientific">Propylenella binzhouense</name>
    <dbReference type="NCBI Taxonomy" id="2555902"/>
    <lineage>
        <taxon>Bacteria</taxon>
        <taxon>Pseudomonadati</taxon>
        <taxon>Pseudomonadota</taxon>
        <taxon>Alphaproteobacteria</taxon>
        <taxon>Hyphomicrobiales</taxon>
        <taxon>Propylenellaceae</taxon>
        <taxon>Propylenella</taxon>
    </lineage>
</organism>
<evidence type="ECO:0000256" key="3">
    <source>
        <dbReference type="ARBA" id="ARBA00022729"/>
    </source>
</evidence>
<name>A0A964T0T0_9HYPH</name>
<dbReference type="Proteomes" id="UP000773614">
    <property type="component" value="Unassembled WGS sequence"/>
</dbReference>
<evidence type="ECO:0000313" key="8">
    <source>
        <dbReference type="Proteomes" id="UP000773614"/>
    </source>
</evidence>
<dbReference type="EMBL" id="SPKJ01000001">
    <property type="protein sequence ID" value="MYZ46246.1"/>
    <property type="molecule type" value="Genomic_DNA"/>
</dbReference>
<dbReference type="AlphaFoldDB" id="A0A964T0T0"/>
<keyword evidence="2" id="KW-0813">Transport</keyword>
<dbReference type="Pfam" id="PF13458">
    <property type="entry name" value="Peripla_BP_6"/>
    <property type="match status" value="1"/>
</dbReference>
<evidence type="ECO:0000256" key="1">
    <source>
        <dbReference type="ARBA" id="ARBA00010062"/>
    </source>
</evidence>
<keyword evidence="3" id="KW-0732">Signal</keyword>
<evidence type="ECO:0000259" key="6">
    <source>
        <dbReference type="Pfam" id="PF13458"/>
    </source>
</evidence>
<keyword evidence="8" id="KW-1185">Reference proteome</keyword>
<protein>
    <recommendedName>
        <fullName evidence="6">Leucine-binding protein domain-containing protein</fullName>
    </recommendedName>
</protein>
<evidence type="ECO:0000313" key="7">
    <source>
        <dbReference type="EMBL" id="MYZ46246.1"/>
    </source>
</evidence>
<proteinExistence type="inferred from homology"/>
<gene>
    <name evidence="7" type="ORF">E4O86_00710</name>
</gene>